<evidence type="ECO:0000256" key="4">
    <source>
        <dbReference type="ARBA" id="ARBA00022519"/>
    </source>
</evidence>
<evidence type="ECO:0000256" key="1">
    <source>
        <dbReference type="ARBA" id="ARBA00004651"/>
    </source>
</evidence>
<keyword evidence="4" id="KW-0997">Cell inner membrane</keyword>
<dbReference type="PANTHER" id="PTHR11795:SF371">
    <property type="entry name" value="HIGH-AFFINITY BRANCHED-CHAIN AMINO ACID TRANSPORT SYSTEM PERMEASE PROTEIN LIVH"/>
    <property type="match status" value="1"/>
</dbReference>
<dbReference type="GO" id="GO:0005304">
    <property type="term" value="F:L-valine transmembrane transporter activity"/>
    <property type="evidence" value="ECO:0007669"/>
    <property type="project" value="TreeGrafter"/>
</dbReference>
<dbReference type="AlphaFoldDB" id="A0A480A894"/>
<dbReference type="PANTHER" id="PTHR11795">
    <property type="entry name" value="BRANCHED-CHAIN AMINO ACID TRANSPORT SYSTEM PERMEASE PROTEIN LIVH"/>
    <property type="match status" value="1"/>
</dbReference>
<comment type="similarity">
    <text evidence="9">Belongs to the binding-protein-dependent transport system permease family. LivHM subfamily.</text>
</comment>
<dbReference type="EMBL" id="BJCE01000353">
    <property type="protein sequence ID" value="GCL39933.1"/>
    <property type="molecule type" value="Genomic_DNA"/>
</dbReference>
<feature type="transmembrane region" description="Helical" evidence="10">
    <location>
        <begin position="117"/>
        <end position="143"/>
    </location>
</feature>
<keyword evidence="2" id="KW-0813">Transport</keyword>
<protein>
    <submittedName>
        <fullName evidence="11">Inner-membrane translocator</fullName>
    </submittedName>
</protein>
<reference evidence="12" key="1">
    <citation type="submission" date="2019-02" db="EMBL/GenBank/DDBJ databases">
        <title>Draft genome sequence of Sphaerospermopsis reniformis NIES-1949.</title>
        <authorList>
            <person name="Yamaguchi H."/>
            <person name="Suzuki S."/>
            <person name="Kawachi M."/>
        </authorList>
    </citation>
    <scope>NUCLEOTIDE SEQUENCE [LARGE SCALE GENOMIC DNA]</scope>
    <source>
        <strain evidence="12">NIES-1949</strain>
    </source>
</reference>
<keyword evidence="8 10" id="KW-0472">Membrane</keyword>
<dbReference type="GO" id="GO:1903806">
    <property type="term" value="P:L-isoleucine import across plasma membrane"/>
    <property type="evidence" value="ECO:0007669"/>
    <property type="project" value="TreeGrafter"/>
</dbReference>
<evidence type="ECO:0000256" key="8">
    <source>
        <dbReference type="ARBA" id="ARBA00023136"/>
    </source>
</evidence>
<dbReference type="GO" id="GO:0015190">
    <property type="term" value="F:L-leucine transmembrane transporter activity"/>
    <property type="evidence" value="ECO:0007669"/>
    <property type="project" value="TreeGrafter"/>
</dbReference>
<name>A0A480A894_9CYAN</name>
<dbReference type="InterPro" id="IPR001851">
    <property type="entry name" value="ABC_transp_permease"/>
</dbReference>
<comment type="subcellular location">
    <subcellularLocation>
        <location evidence="1">Cell membrane</location>
        <topology evidence="1">Multi-pass membrane protein</topology>
    </subcellularLocation>
</comment>
<keyword evidence="3" id="KW-1003">Cell membrane</keyword>
<feature type="transmembrane region" description="Helical" evidence="10">
    <location>
        <begin position="35"/>
        <end position="60"/>
    </location>
</feature>
<dbReference type="GO" id="GO:0005886">
    <property type="term" value="C:plasma membrane"/>
    <property type="evidence" value="ECO:0007669"/>
    <property type="project" value="UniProtKB-SubCell"/>
</dbReference>
<keyword evidence="12" id="KW-1185">Reference proteome</keyword>
<feature type="transmembrane region" description="Helical" evidence="10">
    <location>
        <begin position="80"/>
        <end position="105"/>
    </location>
</feature>
<keyword evidence="6" id="KW-0029">Amino-acid transport</keyword>
<comment type="caution">
    <text evidence="11">The sequence shown here is derived from an EMBL/GenBank/DDBJ whole genome shotgun (WGS) entry which is preliminary data.</text>
</comment>
<gene>
    <name evidence="11" type="ORF">SR1949_50640</name>
</gene>
<dbReference type="Pfam" id="PF02653">
    <property type="entry name" value="BPD_transp_2"/>
    <property type="match status" value="1"/>
</dbReference>
<proteinExistence type="inferred from homology"/>
<evidence type="ECO:0000256" key="2">
    <source>
        <dbReference type="ARBA" id="ARBA00022448"/>
    </source>
</evidence>
<dbReference type="GO" id="GO:0015192">
    <property type="term" value="F:L-phenylalanine transmembrane transporter activity"/>
    <property type="evidence" value="ECO:0007669"/>
    <property type="project" value="TreeGrafter"/>
</dbReference>
<accession>A0A480A894</accession>
<dbReference type="GO" id="GO:0015808">
    <property type="term" value="P:L-alanine transport"/>
    <property type="evidence" value="ECO:0007669"/>
    <property type="project" value="TreeGrafter"/>
</dbReference>
<evidence type="ECO:0000313" key="12">
    <source>
        <dbReference type="Proteomes" id="UP000300142"/>
    </source>
</evidence>
<evidence type="ECO:0000256" key="7">
    <source>
        <dbReference type="ARBA" id="ARBA00022989"/>
    </source>
</evidence>
<evidence type="ECO:0000256" key="3">
    <source>
        <dbReference type="ARBA" id="ARBA00022475"/>
    </source>
</evidence>
<dbReference type="GO" id="GO:0042941">
    <property type="term" value="P:D-alanine transmembrane transport"/>
    <property type="evidence" value="ECO:0007669"/>
    <property type="project" value="TreeGrafter"/>
</dbReference>
<dbReference type="InterPro" id="IPR052157">
    <property type="entry name" value="BCAA_transport_permease"/>
</dbReference>
<keyword evidence="5 10" id="KW-0812">Transmembrane</keyword>
<evidence type="ECO:0000313" key="11">
    <source>
        <dbReference type="EMBL" id="GCL39933.1"/>
    </source>
</evidence>
<keyword evidence="7 10" id="KW-1133">Transmembrane helix</keyword>
<organism evidence="11 12">
    <name type="scientific">Sphaerospermopsis reniformis</name>
    <dbReference type="NCBI Taxonomy" id="531300"/>
    <lineage>
        <taxon>Bacteria</taxon>
        <taxon>Bacillati</taxon>
        <taxon>Cyanobacteriota</taxon>
        <taxon>Cyanophyceae</taxon>
        <taxon>Nostocales</taxon>
        <taxon>Aphanizomenonaceae</taxon>
        <taxon>Sphaerospermopsis</taxon>
    </lineage>
</organism>
<dbReference type="Proteomes" id="UP000300142">
    <property type="component" value="Unassembled WGS sequence"/>
</dbReference>
<feature type="transmembrane region" description="Helical" evidence="10">
    <location>
        <begin position="293"/>
        <end position="311"/>
    </location>
</feature>
<sequence>MSIVTPNATVIESHYTFILFSSQKLKTMDTQLAQLIINGIAVGSIIALGAVGLTLTYGILRLSNFAHGDFLTLGAYLTLVANALGVNIWLSMILAASGTVAVMLLTEKLLWSKMRSVRATSTTLIIISIGLALFLRNGIIFIWGGKNQNYNLPVIPALEFGELRIPQNQLLVLGLAVLAILFLHYILQNTKIGKAMRAVADDLDLARVSGINVDRVILWTWIIAGTFTSLGGSMYGLITAVRPNMGWFLILPLFASVILGGIGNPYGAIAAAFIIGIVQEVSIPWLGSQYKQGVALLIMILVLLIRPKGLFKGTI</sequence>
<feature type="transmembrane region" description="Helical" evidence="10">
    <location>
        <begin position="170"/>
        <end position="187"/>
    </location>
</feature>
<dbReference type="GO" id="GO:0015188">
    <property type="term" value="F:L-isoleucine transmembrane transporter activity"/>
    <property type="evidence" value="ECO:0007669"/>
    <property type="project" value="TreeGrafter"/>
</dbReference>
<evidence type="ECO:0000256" key="10">
    <source>
        <dbReference type="SAM" id="Phobius"/>
    </source>
</evidence>
<dbReference type="CDD" id="cd06582">
    <property type="entry name" value="TM_PBP1_LivH_like"/>
    <property type="match status" value="1"/>
</dbReference>
<evidence type="ECO:0000256" key="5">
    <source>
        <dbReference type="ARBA" id="ARBA00022692"/>
    </source>
</evidence>
<evidence type="ECO:0000256" key="6">
    <source>
        <dbReference type="ARBA" id="ARBA00022970"/>
    </source>
</evidence>
<feature type="transmembrane region" description="Helical" evidence="10">
    <location>
        <begin position="216"/>
        <end position="238"/>
    </location>
</feature>
<evidence type="ECO:0000256" key="9">
    <source>
        <dbReference type="ARBA" id="ARBA00037998"/>
    </source>
</evidence>